<feature type="transmembrane region" description="Helical" evidence="7">
    <location>
        <begin position="331"/>
        <end position="351"/>
    </location>
</feature>
<keyword evidence="4 7" id="KW-0812">Transmembrane</keyword>
<dbReference type="InterPro" id="IPR002797">
    <property type="entry name" value="Polysacc_synth"/>
</dbReference>
<evidence type="ECO:0000313" key="8">
    <source>
        <dbReference type="EMBL" id="KGC10090.1"/>
    </source>
</evidence>
<feature type="transmembrane region" description="Helical" evidence="7">
    <location>
        <begin position="358"/>
        <end position="378"/>
    </location>
</feature>
<dbReference type="GO" id="GO:0005886">
    <property type="term" value="C:plasma membrane"/>
    <property type="evidence" value="ECO:0007669"/>
    <property type="project" value="UniProtKB-SubCell"/>
</dbReference>
<dbReference type="Proteomes" id="UP000029590">
    <property type="component" value="Unassembled WGS sequence"/>
</dbReference>
<keyword evidence="3" id="KW-1003">Cell membrane</keyword>
<feature type="transmembrane region" description="Helical" evidence="7">
    <location>
        <begin position="148"/>
        <end position="168"/>
    </location>
</feature>
<keyword evidence="5 7" id="KW-1133">Transmembrane helix</keyword>
<dbReference type="PANTHER" id="PTHR30250">
    <property type="entry name" value="PST FAMILY PREDICTED COLANIC ACID TRANSPORTER"/>
    <property type="match status" value="1"/>
</dbReference>
<feature type="transmembrane region" description="Helical" evidence="7">
    <location>
        <begin position="12"/>
        <end position="34"/>
    </location>
</feature>
<comment type="caution">
    <text evidence="8">The sequence shown here is derived from an EMBL/GenBank/DDBJ whole genome shotgun (WGS) entry which is preliminary data.</text>
</comment>
<dbReference type="RefSeq" id="WP_036051526.1">
    <property type="nucleotide sequence ID" value="NZ_CADESY010000025.1"/>
</dbReference>
<evidence type="ECO:0000313" key="9">
    <source>
        <dbReference type="Proteomes" id="UP000029590"/>
    </source>
</evidence>
<proteinExistence type="inferred from homology"/>
<accession>A0AAW3ESR7</accession>
<name>A0AAW3ESR7_BURGA</name>
<feature type="transmembrane region" description="Helical" evidence="7">
    <location>
        <begin position="384"/>
        <end position="406"/>
    </location>
</feature>
<feature type="transmembrane region" description="Helical" evidence="7">
    <location>
        <begin position="93"/>
        <end position="113"/>
    </location>
</feature>
<evidence type="ECO:0000256" key="5">
    <source>
        <dbReference type="ARBA" id="ARBA00022989"/>
    </source>
</evidence>
<feature type="transmembrane region" description="Helical" evidence="7">
    <location>
        <begin position="215"/>
        <end position="235"/>
    </location>
</feature>
<protein>
    <submittedName>
        <fullName evidence="8">Polysaccharide biosynthesis family protein</fullName>
    </submittedName>
</protein>
<evidence type="ECO:0000256" key="7">
    <source>
        <dbReference type="SAM" id="Phobius"/>
    </source>
</evidence>
<feature type="transmembrane region" description="Helical" evidence="7">
    <location>
        <begin position="291"/>
        <end position="319"/>
    </location>
</feature>
<sequence>MNRIKPTLSSFELLAVYLSYVARYVYPLFLLPYYGRTLGAGGYAVILAGMSLSNSIWLFVNYGFSTVGARDVVHTETDAQRAAILRRQFTARLVLCVPGVLIGAVAVANSPIFARVPGIGVPVVAMGLVAAFNLGWYFASTGRARKSVAIEVIGFILSLSLIFCFIHRPGDLRHVFPLLLLSSSVQLGLAYWALRGEFDGLLGKLREALELIRKSTIIFVYGGTSVLLIGASTYVLSLLAPAGEVGAFGIAERLIGAGLSLMGPAAQILVPKVTFLVGGDTHRANTLARRIFAFFFCGAALATLVTVFAAGWIIPLIFGQGFEHAVPVLKTLAFVLPVSVCTQVLGMYFLIPRKREGLLARGGVIGALVNLACAVPLATHWGAIGMAVARLLGESTLLAVLLLGVWRAGLMAEFVGGRPCAGTPART</sequence>
<evidence type="ECO:0000256" key="3">
    <source>
        <dbReference type="ARBA" id="ARBA00022475"/>
    </source>
</evidence>
<comment type="similarity">
    <text evidence="2">Belongs to the polysaccharide synthase family.</text>
</comment>
<dbReference type="Pfam" id="PF01943">
    <property type="entry name" value="Polysacc_synt"/>
    <property type="match status" value="1"/>
</dbReference>
<evidence type="ECO:0000256" key="4">
    <source>
        <dbReference type="ARBA" id="ARBA00022692"/>
    </source>
</evidence>
<evidence type="ECO:0000256" key="6">
    <source>
        <dbReference type="ARBA" id="ARBA00023136"/>
    </source>
</evidence>
<feature type="transmembrane region" description="Helical" evidence="7">
    <location>
        <begin position="174"/>
        <end position="194"/>
    </location>
</feature>
<dbReference type="AlphaFoldDB" id="A0AAW3ESR7"/>
<feature type="transmembrane region" description="Helical" evidence="7">
    <location>
        <begin position="40"/>
        <end position="60"/>
    </location>
</feature>
<comment type="subcellular location">
    <subcellularLocation>
        <location evidence="1">Cell membrane</location>
        <topology evidence="1">Multi-pass membrane protein</topology>
    </subcellularLocation>
</comment>
<dbReference type="PANTHER" id="PTHR30250:SF10">
    <property type="entry name" value="LIPOPOLYSACCHARIDE BIOSYNTHESIS PROTEIN WZXC"/>
    <property type="match status" value="1"/>
</dbReference>
<dbReference type="InterPro" id="IPR050833">
    <property type="entry name" value="Poly_Biosynth_Transport"/>
</dbReference>
<dbReference type="KEGG" id="bgo:BM43_3379"/>
<dbReference type="EMBL" id="JPGG01000018">
    <property type="protein sequence ID" value="KGC10090.1"/>
    <property type="molecule type" value="Genomic_DNA"/>
</dbReference>
<keyword evidence="6 7" id="KW-0472">Membrane</keyword>
<feature type="transmembrane region" description="Helical" evidence="7">
    <location>
        <begin position="119"/>
        <end position="139"/>
    </location>
</feature>
<reference evidence="8 9" key="1">
    <citation type="submission" date="2014-04" db="EMBL/GenBank/DDBJ databases">
        <authorList>
            <person name="Bishop-Lilly K.A."/>
            <person name="Broomall S.M."/>
            <person name="Chain P.S."/>
            <person name="Chertkov O."/>
            <person name="Coyne S.R."/>
            <person name="Daligault H.E."/>
            <person name="Davenport K.W."/>
            <person name="Erkkila T."/>
            <person name="Frey K.G."/>
            <person name="Gibbons H.S."/>
            <person name="Gu W."/>
            <person name="Jaissle J."/>
            <person name="Johnson S.L."/>
            <person name="Koroleva G.I."/>
            <person name="Ladner J.T."/>
            <person name="Lo C.-C."/>
            <person name="Minogue T.D."/>
            <person name="Munk C."/>
            <person name="Palacios G.F."/>
            <person name="Redden C.L."/>
            <person name="Rosenzweig C.N."/>
            <person name="Scholz M.B."/>
            <person name="Teshima H."/>
            <person name="Xu Y."/>
        </authorList>
    </citation>
    <scope>NUCLEOTIDE SEQUENCE [LARGE SCALE GENOMIC DNA]</scope>
    <source>
        <strain evidence="9">gladioli</strain>
    </source>
</reference>
<feature type="transmembrane region" description="Helical" evidence="7">
    <location>
        <begin position="255"/>
        <end position="279"/>
    </location>
</feature>
<gene>
    <name evidence="8" type="ORF">DM48_5537</name>
</gene>
<evidence type="ECO:0000256" key="2">
    <source>
        <dbReference type="ARBA" id="ARBA00007430"/>
    </source>
</evidence>
<organism evidence="8 9">
    <name type="scientific">Burkholderia gladioli</name>
    <name type="common">Pseudomonas marginata</name>
    <name type="synonym">Phytomonas marginata</name>
    <dbReference type="NCBI Taxonomy" id="28095"/>
    <lineage>
        <taxon>Bacteria</taxon>
        <taxon>Pseudomonadati</taxon>
        <taxon>Pseudomonadota</taxon>
        <taxon>Betaproteobacteria</taxon>
        <taxon>Burkholderiales</taxon>
        <taxon>Burkholderiaceae</taxon>
        <taxon>Burkholderia</taxon>
    </lineage>
</organism>
<evidence type="ECO:0000256" key="1">
    <source>
        <dbReference type="ARBA" id="ARBA00004651"/>
    </source>
</evidence>